<dbReference type="AlphaFoldDB" id="A0A6L3XTC8"/>
<organism evidence="1 2">
    <name type="scientific">Enterobacter hormaechei</name>
    <dbReference type="NCBI Taxonomy" id="158836"/>
    <lineage>
        <taxon>Bacteria</taxon>
        <taxon>Pseudomonadati</taxon>
        <taxon>Pseudomonadota</taxon>
        <taxon>Gammaproteobacteria</taxon>
        <taxon>Enterobacterales</taxon>
        <taxon>Enterobacteriaceae</taxon>
        <taxon>Enterobacter</taxon>
        <taxon>Enterobacter cloacae complex</taxon>
    </lineage>
</organism>
<proteinExistence type="predicted"/>
<gene>
    <name evidence="1" type="ORF">F9C29_25010</name>
</gene>
<evidence type="ECO:0000313" key="1">
    <source>
        <dbReference type="EMBL" id="KAB2503017.1"/>
    </source>
</evidence>
<comment type="caution">
    <text evidence="1">The sequence shown here is derived from an EMBL/GenBank/DDBJ whole genome shotgun (WGS) entry which is preliminary data.</text>
</comment>
<feature type="non-terminal residue" evidence="1">
    <location>
        <position position="1"/>
    </location>
</feature>
<accession>A0A6L3XTC8</accession>
<name>A0A6L3XTC8_9ENTR</name>
<sequence length="39" mass="4420">GLDEVWMQALSQFGWLGQLPENERVEFAAGNVQDEQQAQ</sequence>
<dbReference type="EMBL" id="WBSZ01001287">
    <property type="protein sequence ID" value="KAB2503017.1"/>
    <property type="molecule type" value="Genomic_DNA"/>
</dbReference>
<dbReference type="Proteomes" id="UP000476281">
    <property type="component" value="Unassembled WGS sequence"/>
</dbReference>
<reference evidence="1 2" key="1">
    <citation type="submission" date="2019-09" db="EMBL/GenBank/DDBJ databases">
        <title>Reversal of blaTEM antimicrobial resistance by CRISPR-Cas9 in clinical E. coli and other Enterobacteriaceae strains.</title>
        <authorList>
            <person name="Tagliaferri T."/>
            <person name="Guimaraes N."/>
            <person name="Pereira M."/>
            <person name="Felicori L."/>
            <person name="Horz H.-P."/>
            <person name="Santos S."/>
            <person name="Mendes T."/>
        </authorList>
    </citation>
    <scope>NUCLEOTIDE SEQUENCE [LARGE SCALE GENOMIC DNA]</scope>
    <source>
        <strain evidence="1 2">E2_blaTEM_MG</strain>
    </source>
</reference>
<protein>
    <submittedName>
        <fullName evidence="1">tRNA pseudouridine(65) synthase TruC</fullName>
    </submittedName>
</protein>
<evidence type="ECO:0000313" key="2">
    <source>
        <dbReference type="Proteomes" id="UP000476281"/>
    </source>
</evidence>